<proteinExistence type="inferred from homology"/>
<keyword evidence="2" id="KW-0378">Hydrolase</keyword>
<dbReference type="Pfam" id="PF03061">
    <property type="entry name" value="4HBT"/>
    <property type="match status" value="1"/>
</dbReference>
<name>A0A7C9UXR9_9PROT</name>
<dbReference type="InterPro" id="IPR029069">
    <property type="entry name" value="HotDog_dom_sf"/>
</dbReference>
<dbReference type="CDD" id="cd03443">
    <property type="entry name" value="PaaI_thioesterase"/>
    <property type="match status" value="1"/>
</dbReference>
<comment type="similarity">
    <text evidence="1">Belongs to the thioesterase PaaI family.</text>
</comment>
<dbReference type="GO" id="GO:0047617">
    <property type="term" value="F:fatty acyl-CoA hydrolase activity"/>
    <property type="evidence" value="ECO:0007669"/>
    <property type="project" value="InterPro"/>
</dbReference>
<dbReference type="InterPro" id="IPR039298">
    <property type="entry name" value="ACOT13"/>
</dbReference>
<dbReference type="Proteomes" id="UP000480684">
    <property type="component" value="Unassembled WGS sequence"/>
</dbReference>
<feature type="domain" description="Thioesterase" evidence="3">
    <location>
        <begin position="54"/>
        <end position="133"/>
    </location>
</feature>
<evidence type="ECO:0000256" key="1">
    <source>
        <dbReference type="ARBA" id="ARBA00008324"/>
    </source>
</evidence>
<dbReference type="PANTHER" id="PTHR21660:SF1">
    <property type="entry name" value="ACYL-COENZYME A THIOESTERASE 13"/>
    <property type="match status" value="1"/>
</dbReference>
<dbReference type="NCBIfam" id="TIGR00369">
    <property type="entry name" value="unchar_dom_1"/>
    <property type="match status" value="1"/>
</dbReference>
<evidence type="ECO:0000313" key="4">
    <source>
        <dbReference type="EMBL" id="NFV79233.1"/>
    </source>
</evidence>
<keyword evidence="5" id="KW-1185">Reference proteome</keyword>
<evidence type="ECO:0000259" key="3">
    <source>
        <dbReference type="Pfam" id="PF03061"/>
    </source>
</evidence>
<comment type="caution">
    <text evidence="4">The sequence shown here is derived from an EMBL/GenBank/DDBJ whole genome shotgun (WGS) entry which is preliminary data.</text>
</comment>
<sequence length="156" mass="16987">MAVREIVLKHLSGAADWIAPVQNFSSLVGMSMEEWRKDFARIRLDIRPEHANGFGYVHGGVLLTLLDTVSGFSGIHAEEGADPVGCFTVALNTKFISPAHSGTLIAQSHAQGGGKSIFFTYAEIRDEAGKLVATGDGTFRYRRLPPELVEMIKTQL</sequence>
<dbReference type="Gene3D" id="3.10.129.10">
    <property type="entry name" value="Hotdog Thioesterase"/>
    <property type="match status" value="1"/>
</dbReference>
<accession>A0A7C9UXR9</accession>
<dbReference type="EMBL" id="JAAIYP010000026">
    <property type="protein sequence ID" value="NFV79233.1"/>
    <property type="molecule type" value="Genomic_DNA"/>
</dbReference>
<protein>
    <submittedName>
        <fullName evidence="4">PaaI family thioesterase</fullName>
    </submittedName>
</protein>
<dbReference type="SUPFAM" id="SSF54637">
    <property type="entry name" value="Thioesterase/thiol ester dehydrase-isomerase"/>
    <property type="match status" value="1"/>
</dbReference>
<dbReference type="RefSeq" id="WP_163675238.1">
    <property type="nucleotide sequence ID" value="NZ_JAAIYP010000026.1"/>
</dbReference>
<reference evidence="4 5" key="1">
    <citation type="submission" date="2020-02" db="EMBL/GenBank/DDBJ databases">
        <authorList>
            <person name="Dziuba M."/>
            <person name="Kuznetsov B."/>
            <person name="Mardanov A."/>
            <person name="Ravin N."/>
            <person name="Grouzdev D."/>
        </authorList>
    </citation>
    <scope>NUCLEOTIDE SEQUENCE [LARGE SCALE GENOMIC DNA]</scope>
    <source>
        <strain evidence="4 5">SpK</strain>
    </source>
</reference>
<evidence type="ECO:0000313" key="5">
    <source>
        <dbReference type="Proteomes" id="UP000480684"/>
    </source>
</evidence>
<dbReference type="PANTHER" id="PTHR21660">
    <property type="entry name" value="THIOESTERASE SUPERFAMILY MEMBER-RELATED"/>
    <property type="match status" value="1"/>
</dbReference>
<gene>
    <name evidence="4" type="ORF">G4223_03815</name>
</gene>
<dbReference type="InterPro" id="IPR003736">
    <property type="entry name" value="PAAI_dom"/>
</dbReference>
<dbReference type="AlphaFoldDB" id="A0A7C9UXR9"/>
<evidence type="ECO:0000256" key="2">
    <source>
        <dbReference type="ARBA" id="ARBA00022801"/>
    </source>
</evidence>
<dbReference type="InterPro" id="IPR006683">
    <property type="entry name" value="Thioestr_dom"/>
</dbReference>
<organism evidence="4 5">
    <name type="scientific">Magnetospirillum aberrantis SpK</name>
    <dbReference type="NCBI Taxonomy" id="908842"/>
    <lineage>
        <taxon>Bacteria</taxon>
        <taxon>Pseudomonadati</taxon>
        <taxon>Pseudomonadota</taxon>
        <taxon>Alphaproteobacteria</taxon>
        <taxon>Rhodospirillales</taxon>
        <taxon>Rhodospirillaceae</taxon>
        <taxon>Magnetospirillum</taxon>
    </lineage>
</organism>